<dbReference type="HOGENOM" id="CLU_054233_0_0_1"/>
<dbReference type="EMBL" id="KI925459">
    <property type="protein sequence ID" value="ETW80398.1"/>
    <property type="molecule type" value="Genomic_DNA"/>
</dbReference>
<dbReference type="Proteomes" id="UP000030671">
    <property type="component" value="Unassembled WGS sequence"/>
</dbReference>
<name>W4K3I7_HETIT</name>
<accession>W4K3I7</accession>
<keyword evidence="2" id="KW-1133">Transmembrane helix</keyword>
<protein>
    <submittedName>
        <fullName evidence="4">Uncharacterized protein</fullName>
    </submittedName>
</protein>
<evidence type="ECO:0000256" key="3">
    <source>
        <dbReference type="SAM" id="SignalP"/>
    </source>
</evidence>
<evidence type="ECO:0000256" key="2">
    <source>
        <dbReference type="SAM" id="Phobius"/>
    </source>
</evidence>
<dbReference type="eggNOG" id="ENOG502S1FZ">
    <property type="taxonomic scope" value="Eukaryota"/>
</dbReference>
<proteinExistence type="predicted"/>
<keyword evidence="2" id="KW-0812">Transmembrane</keyword>
<gene>
    <name evidence="4" type="ORF">HETIRDRAFT_321297</name>
</gene>
<keyword evidence="3" id="KW-0732">Signal</keyword>
<dbReference type="OrthoDB" id="195231at2759"/>
<dbReference type="STRING" id="747525.W4K3I7"/>
<reference evidence="4 5" key="1">
    <citation type="journal article" date="2012" name="New Phytol.">
        <title>Insight into trade-off between wood decay and parasitism from the genome of a fungal forest pathogen.</title>
        <authorList>
            <person name="Olson A."/>
            <person name="Aerts A."/>
            <person name="Asiegbu F."/>
            <person name="Belbahri L."/>
            <person name="Bouzid O."/>
            <person name="Broberg A."/>
            <person name="Canback B."/>
            <person name="Coutinho P.M."/>
            <person name="Cullen D."/>
            <person name="Dalman K."/>
            <person name="Deflorio G."/>
            <person name="van Diepen L.T."/>
            <person name="Dunand C."/>
            <person name="Duplessis S."/>
            <person name="Durling M."/>
            <person name="Gonthier P."/>
            <person name="Grimwood J."/>
            <person name="Fossdal C.G."/>
            <person name="Hansson D."/>
            <person name="Henrissat B."/>
            <person name="Hietala A."/>
            <person name="Himmelstrand K."/>
            <person name="Hoffmeister D."/>
            <person name="Hogberg N."/>
            <person name="James T.Y."/>
            <person name="Karlsson M."/>
            <person name="Kohler A."/>
            <person name="Kues U."/>
            <person name="Lee Y.H."/>
            <person name="Lin Y.C."/>
            <person name="Lind M."/>
            <person name="Lindquist E."/>
            <person name="Lombard V."/>
            <person name="Lucas S."/>
            <person name="Lunden K."/>
            <person name="Morin E."/>
            <person name="Murat C."/>
            <person name="Park J."/>
            <person name="Raffaello T."/>
            <person name="Rouze P."/>
            <person name="Salamov A."/>
            <person name="Schmutz J."/>
            <person name="Solheim H."/>
            <person name="Stahlberg J."/>
            <person name="Velez H."/>
            <person name="de Vries R.P."/>
            <person name="Wiebenga A."/>
            <person name="Woodward S."/>
            <person name="Yakovlev I."/>
            <person name="Garbelotto M."/>
            <person name="Martin F."/>
            <person name="Grigoriev I.V."/>
            <person name="Stenlid J."/>
        </authorList>
    </citation>
    <scope>NUCLEOTIDE SEQUENCE [LARGE SCALE GENOMIC DNA]</scope>
    <source>
        <strain evidence="4 5">TC 32-1</strain>
    </source>
</reference>
<evidence type="ECO:0000313" key="5">
    <source>
        <dbReference type="Proteomes" id="UP000030671"/>
    </source>
</evidence>
<keyword evidence="5" id="KW-1185">Reference proteome</keyword>
<feature type="chain" id="PRO_5004843979" evidence="3">
    <location>
        <begin position="21"/>
        <end position="358"/>
    </location>
</feature>
<feature type="region of interest" description="Disordered" evidence="1">
    <location>
        <begin position="291"/>
        <end position="358"/>
    </location>
</feature>
<dbReference type="InParanoid" id="W4K3I7"/>
<dbReference type="GeneID" id="20670736"/>
<evidence type="ECO:0000256" key="1">
    <source>
        <dbReference type="SAM" id="MobiDB-lite"/>
    </source>
</evidence>
<dbReference type="KEGG" id="hir:HETIRDRAFT_321297"/>
<dbReference type="RefSeq" id="XP_009547155.1">
    <property type="nucleotide sequence ID" value="XM_009548860.1"/>
</dbReference>
<organism evidence="4 5">
    <name type="scientific">Heterobasidion irregulare (strain TC 32-1)</name>
    <dbReference type="NCBI Taxonomy" id="747525"/>
    <lineage>
        <taxon>Eukaryota</taxon>
        <taxon>Fungi</taxon>
        <taxon>Dikarya</taxon>
        <taxon>Basidiomycota</taxon>
        <taxon>Agaricomycotina</taxon>
        <taxon>Agaricomycetes</taxon>
        <taxon>Russulales</taxon>
        <taxon>Bondarzewiaceae</taxon>
        <taxon>Heterobasidion</taxon>
        <taxon>Heterobasidion annosum species complex</taxon>
    </lineage>
</organism>
<feature type="transmembrane region" description="Helical" evidence="2">
    <location>
        <begin position="228"/>
        <end position="252"/>
    </location>
</feature>
<keyword evidence="2" id="KW-0472">Membrane</keyword>
<dbReference type="AlphaFoldDB" id="W4K3I7"/>
<sequence>MFLLSPTLLFLFSLLSLAHGQDTDTCDPAHNGLRTGTLQYSSDCNATTWCNNGKCDPKGCRKDEFPLGWPDSIDLPTRCNSSSFCPDEGSECLLKMPVGSACQFDRDDECLAPDNFKELRDQSARGLNVNGSICLNFVCTFANVTVGQACEVENTGFTAYGTDGTEFIDIVSRDNCRIGLYCDSQQKVCIQQKALAVSCSADKECLSYNCLASGVCGKDPREPHHVGVWVYVVIAIGIFGGMFGTLFALFFFHGRQRDTEREKRLQYWREQNAFRQNILQMRDTARASIFSSGAAGSPRSTMYSRDGGDDLQAPLVQHGAPTKSSGLRNYVSDDGSYEQGNENEELVMSTPYTHDRKF</sequence>
<feature type="signal peptide" evidence="3">
    <location>
        <begin position="1"/>
        <end position="20"/>
    </location>
</feature>
<evidence type="ECO:0000313" key="4">
    <source>
        <dbReference type="EMBL" id="ETW80398.1"/>
    </source>
</evidence>